<name>A0A8H5BRM1_9AGAR</name>
<proteinExistence type="predicted"/>
<accession>A0A8H5BRM1</accession>
<gene>
    <name evidence="1" type="ORF">D9758_016784</name>
</gene>
<dbReference type="Proteomes" id="UP000559256">
    <property type="component" value="Unassembled WGS sequence"/>
</dbReference>
<comment type="caution">
    <text evidence="1">The sequence shown here is derived from an EMBL/GenBank/DDBJ whole genome shotgun (WGS) entry which is preliminary data.</text>
</comment>
<sequence>MACETALVTVQKPFFHFCPYPETMHYEYLEPHSTWSLLLPSKSAAQTVPGIALVSEMSRNTDAADFITTLLPHATRTAEPTPP</sequence>
<organism evidence="1 2">
    <name type="scientific">Tetrapyrgos nigripes</name>
    <dbReference type="NCBI Taxonomy" id="182062"/>
    <lineage>
        <taxon>Eukaryota</taxon>
        <taxon>Fungi</taxon>
        <taxon>Dikarya</taxon>
        <taxon>Basidiomycota</taxon>
        <taxon>Agaricomycotina</taxon>
        <taxon>Agaricomycetes</taxon>
        <taxon>Agaricomycetidae</taxon>
        <taxon>Agaricales</taxon>
        <taxon>Marasmiineae</taxon>
        <taxon>Marasmiaceae</taxon>
        <taxon>Tetrapyrgos</taxon>
    </lineage>
</organism>
<protein>
    <submittedName>
        <fullName evidence="1">Uncharacterized protein</fullName>
    </submittedName>
</protein>
<dbReference type="EMBL" id="JAACJM010000380">
    <property type="protein sequence ID" value="KAF5327954.1"/>
    <property type="molecule type" value="Genomic_DNA"/>
</dbReference>
<reference evidence="1 2" key="1">
    <citation type="journal article" date="2020" name="ISME J.">
        <title>Uncovering the hidden diversity of litter-decomposition mechanisms in mushroom-forming fungi.</title>
        <authorList>
            <person name="Floudas D."/>
            <person name="Bentzer J."/>
            <person name="Ahren D."/>
            <person name="Johansson T."/>
            <person name="Persson P."/>
            <person name="Tunlid A."/>
        </authorList>
    </citation>
    <scope>NUCLEOTIDE SEQUENCE [LARGE SCALE GENOMIC DNA]</scope>
    <source>
        <strain evidence="1 2">CBS 291.85</strain>
    </source>
</reference>
<evidence type="ECO:0000313" key="2">
    <source>
        <dbReference type="Proteomes" id="UP000559256"/>
    </source>
</evidence>
<evidence type="ECO:0000313" key="1">
    <source>
        <dbReference type="EMBL" id="KAF5327954.1"/>
    </source>
</evidence>
<dbReference type="AlphaFoldDB" id="A0A8H5BRM1"/>
<dbReference type="OrthoDB" id="31183at2759"/>
<keyword evidence="2" id="KW-1185">Reference proteome</keyword>